<dbReference type="InterPro" id="IPR041583">
    <property type="entry name" value="TetR_C_31"/>
</dbReference>
<organism evidence="7">
    <name type="scientific">Thermocrispum agreste</name>
    <dbReference type="NCBI Taxonomy" id="37925"/>
    <lineage>
        <taxon>Bacteria</taxon>
        <taxon>Bacillati</taxon>
        <taxon>Actinomycetota</taxon>
        <taxon>Actinomycetes</taxon>
        <taxon>Pseudonocardiales</taxon>
        <taxon>Pseudonocardiaceae</taxon>
        <taxon>Thermocrispum</taxon>
    </lineage>
</organism>
<reference evidence="6" key="1">
    <citation type="submission" date="2018-05" db="EMBL/GenBank/DDBJ databases">
        <authorList>
            <person name="Moura L."/>
            <person name="Setubal J.C."/>
        </authorList>
    </citation>
    <scope>NUCLEOTIDE SEQUENCE</scope>
    <source>
        <strain evidence="6">ZC4RG45</strain>
    </source>
</reference>
<feature type="DNA-binding region" description="H-T-H motif" evidence="4">
    <location>
        <begin position="34"/>
        <end position="53"/>
    </location>
</feature>
<comment type="caution">
    <text evidence="7">The sequence shown here is derived from an EMBL/GenBank/DDBJ whole genome shotgun (WGS) entry which is preliminary data.</text>
</comment>
<dbReference type="Pfam" id="PF00440">
    <property type="entry name" value="TetR_N"/>
    <property type="match status" value="1"/>
</dbReference>
<proteinExistence type="predicted"/>
<keyword evidence="1" id="KW-0805">Transcription regulation</keyword>
<evidence type="ECO:0000256" key="2">
    <source>
        <dbReference type="ARBA" id="ARBA00023125"/>
    </source>
</evidence>
<dbReference type="PROSITE" id="PS50977">
    <property type="entry name" value="HTH_TETR_2"/>
    <property type="match status" value="1"/>
</dbReference>
<evidence type="ECO:0000256" key="3">
    <source>
        <dbReference type="ARBA" id="ARBA00023163"/>
    </source>
</evidence>
<reference evidence="6 8" key="3">
    <citation type="journal article" date="2021" name="BMC Genomics">
        <title>Genome-resolved metagenome and metatranscriptome analyses of thermophilic composting reveal key bacterial players and their metabolic interactions.</title>
        <authorList>
            <person name="Braga L.P.P."/>
            <person name="Pereira R.V."/>
            <person name="Martins L.F."/>
            <person name="Moura L.M.S."/>
            <person name="Sanchez F.B."/>
            <person name="Patane J.S.L."/>
            <person name="da Silva A.M."/>
            <person name="Setubal J.C."/>
        </authorList>
    </citation>
    <scope>NUCLEOTIDE SEQUENCE [LARGE SCALE GENOMIC DNA]</scope>
    <source>
        <strain evidence="6">ZC4RG45</strain>
    </source>
</reference>
<accession>A0A2W4JUU1</accession>
<keyword evidence="2 4" id="KW-0238">DNA-binding</keyword>
<evidence type="ECO:0000256" key="4">
    <source>
        <dbReference type="PROSITE-ProRule" id="PRU00335"/>
    </source>
</evidence>
<dbReference type="Proteomes" id="UP000249324">
    <property type="component" value="Unassembled WGS sequence"/>
</dbReference>
<protein>
    <submittedName>
        <fullName evidence="7">TetR/AcrR family transcriptional regulator</fullName>
    </submittedName>
</protein>
<dbReference type="GO" id="GO:0003677">
    <property type="term" value="F:DNA binding"/>
    <property type="evidence" value="ECO:0007669"/>
    <property type="project" value="UniProtKB-UniRule"/>
</dbReference>
<dbReference type="AlphaFoldDB" id="A0A2W4JUU1"/>
<keyword evidence="3" id="KW-0804">Transcription</keyword>
<evidence type="ECO:0000313" key="7">
    <source>
        <dbReference type="EMBL" id="PZN01476.1"/>
    </source>
</evidence>
<reference evidence="7" key="2">
    <citation type="submission" date="2018-05" db="EMBL/GenBank/DDBJ databases">
        <authorList>
            <person name="Lanie J.A."/>
            <person name="Ng W.-L."/>
            <person name="Kazmierczak K.M."/>
            <person name="Andrzejewski T.M."/>
            <person name="Davidsen T.M."/>
            <person name="Wayne K.J."/>
            <person name="Tettelin H."/>
            <person name="Glass J.I."/>
            <person name="Rusch D."/>
            <person name="Podicherti R."/>
            <person name="Tsui H.-C.T."/>
            <person name="Winkler M.E."/>
        </authorList>
    </citation>
    <scope>NUCLEOTIDE SEQUENCE</scope>
    <source>
        <strain evidence="7">ZC4RG45</strain>
    </source>
</reference>
<dbReference type="EMBL" id="QGUI01000011">
    <property type="protein sequence ID" value="PZN01476.1"/>
    <property type="molecule type" value="Genomic_DNA"/>
</dbReference>
<dbReference type="STRING" id="1111738.GCA_000427905_03709"/>
<reference evidence="6" key="4">
    <citation type="submission" date="2023-08" db="EMBL/GenBank/DDBJ databases">
        <authorList>
            <person name="Guima S.E.S."/>
            <person name="Martins L.F."/>
            <person name="Silva A.M."/>
            <person name="Setubal J.C."/>
        </authorList>
    </citation>
    <scope>NUCLEOTIDE SEQUENCE</scope>
    <source>
        <strain evidence="6">ZC4RG45</strain>
    </source>
</reference>
<dbReference type="PRINTS" id="PR00455">
    <property type="entry name" value="HTHTETR"/>
</dbReference>
<evidence type="ECO:0000256" key="1">
    <source>
        <dbReference type="ARBA" id="ARBA00023015"/>
    </source>
</evidence>
<dbReference type="SUPFAM" id="SSF46689">
    <property type="entry name" value="Homeodomain-like"/>
    <property type="match status" value="1"/>
</dbReference>
<sequence length="199" mass="21906">MPPTTRQQQRDQTRKHLLDTTVDCLVEYGYAGTTTQRIQDRAGVSRGALLHHFGSKEQLFVAAIGHIAELHLEQIKAAAEQMAPGKQAVPGLVEVLRKAMSGPNFLAGLELWMAARTDPRLRAALVPSERRIGKELWEVFSRSTGTAGTGVRSAFEALLITLRGLALTGLLREDDHWSDEIIQARVRDLMAEVEATGTK</sequence>
<feature type="domain" description="HTH tetR-type" evidence="5">
    <location>
        <begin position="11"/>
        <end position="71"/>
    </location>
</feature>
<dbReference type="EMBL" id="QGUI02000310">
    <property type="protein sequence ID" value="MFO7193950.1"/>
    <property type="molecule type" value="Genomic_DNA"/>
</dbReference>
<dbReference type="Pfam" id="PF17940">
    <property type="entry name" value="TetR_C_31"/>
    <property type="match status" value="1"/>
</dbReference>
<evidence type="ECO:0000259" key="5">
    <source>
        <dbReference type="PROSITE" id="PS50977"/>
    </source>
</evidence>
<name>A0A2W4JUU1_9PSEU</name>
<evidence type="ECO:0000313" key="8">
    <source>
        <dbReference type="Proteomes" id="UP000249324"/>
    </source>
</evidence>
<dbReference type="Gene3D" id="1.10.357.10">
    <property type="entry name" value="Tetracycline Repressor, domain 2"/>
    <property type="match status" value="1"/>
</dbReference>
<dbReference type="InterPro" id="IPR001647">
    <property type="entry name" value="HTH_TetR"/>
</dbReference>
<evidence type="ECO:0000313" key="6">
    <source>
        <dbReference type="EMBL" id="MFO7193950.1"/>
    </source>
</evidence>
<gene>
    <name evidence="7" type="ORF">DIU77_00585</name>
    <name evidence="6" type="ORF">DIU77_017040</name>
</gene>
<dbReference type="PANTHER" id="PTHR47506:SF6">
    <property type="entry name" value="HTH-TYPE TRANSCRIPTIONAL REPRESSOR NEMR"/>
    <property type="match status" value="1"/>
</dbReference>
<dbReference type="InterPro" id="IPR009057">
    <property type="entry name" value="Homeodomain-like_sf"/>
</dbReference>
<dbReference type="PANTHER" id="PTHR47506">
    <property type="entry name" value="TRANSCRIPTIONAL REGULATORY PROTEIN"/>
    <property type="match status" value="1"/>
</dbReference>